<name>A0ABS8AUB1_9BACT</name>
<reference evidence="1" key="1">
    <citation type="submission" date="2021-10" db="EMBL/GenBank/DDBJ databases">
        <authorList>
            <person name="Dean J.D."/>
            <person name="Kim M.K."/>
            <person name="Newey C.N."/>
            <person name="Stoker T.S."/>
            <person name="Thompson D.W."/>
            <person name="Grose J.H."/>
        </authorList>
    </citation>
    <scope>NUCLEOTIDE SEQUENCE</scope>
    <source>
        <strain evidence="1">BT178</strain>
    </source>
</reference>
<sequence length="906" mass="93190">MLLAGVAARAQAPTWQVLSTIERLSGSDCTITAIDAADWQTVWVAGIFEGSIRLGGTQLTSAGGMDGFVARWNMTTNSFTWAARFGGSADEFAGTLVVNGYQVYLAGHFYSPTATFGSRSLTQTSSPGEADGFVVKIADANTSPYFQWAQAVAGPGQEQINSLSVSGRQVVVGGSFTSATARLGTVTLANLGIPGSADGFVAELNDTDTAGNFTWAWGVSGSSKEQVTSVLHGGTAIYYGGEFDSPTLRTGTTTLTHSSPVVGPDVFLGALKTGNAPVASAWAYQAGGAGIDYLSTLGRAGQGFYATGSFSGATATFGPHTLTNTNPAGTSSDAFLTRLNDLGTTGSFGWAVKAGGPGSDSGQAVDFATNGSVRLVGMFEGTAAFGPHQLTSQGGYDIFVTRLDDTPSSASFAWAQRAGGPGTDLALAVLPGFQNRIYVAGSSTPPAQFSALPVPGPAQVRIGYLATLLDAGPSLTASISGEALLCAGGQLTLTAAASAGVQSYRWNTGASTASITVTQPGVYSVVATFGNGETRTAQHTVAAFVPAVQLVGDSVVCGGSAVQLTAVASGATSFLWNTGATTAALSISQPGTYTLTARFGGGCALTRKVVVRAAALAVTGPAQLCSGAAGSLTATAPGATAYRWNTGGTSATLPITQAGSYTVQATFASGCTLSATHTVTAPAARLSGDSVGCAGQPVRLRATQAGASGYRWSTGETDSIVYVRQTGSYTVTVDYPGGCQSQATTYVRMAPELPVFTLGPDTILCEGERLLLKPLLPEALLRHATYRWSTGATTPTIWAQGAGTYVLQLQTSCGMRTASLRAESRTCLTIPNVITPNGDQFNEHFAIAGLQGAWSLQVFNRWGKRVFQTEAYANDWGPNTAPGRYYYLLARPGQPTVYKGWLEVIR</sequence>
<dbReference type="RefSeq" id="WP_226177638.1">
    <property type="nucleotide sequence ID" value="NZ_JAJADR010000005.1"/>
</dbReference>
<protein>
    <submittedName>
        <fullName evidence="1">Gliding motility-associated C-terminal domain-containing protein</fullName>
    </submittedName>
</protein>
<comment type="caution">
    <text evidence="1">The sequence shown here is derived from an EMBL/GenBank/DDBJ whole genome shotgun (WGS) entry which is preliminary data.</text>
</comment>
<evidence type="ECO:0000313" key="1">
    <source>
        <dbReference type="EMBL" id="MCB2409810.1"/>
    </source>
</evidence>
<evidence type="ECO:0000313" key="2">
    <source>
        <dbReference type="Proteomes" id="UP001165296"/>
    </source>
</evidence>
<accession>A0ABS8AUB1</accession>
<organism evidence="1 2">
    <name type="scientific">Hymenobacter lucidus</name>
    <dbReference type="NCBI Taxonomy" id="2880930"/>
    <lineage>
        <taxon>Bacteria</taxon>
        <taxon>Pseudomonadati</taxon>
        <taxon>Bacteroidota</taxon>
        <taxon>Cytophagia</taxon>
        <taxon>Cytophagales</taxon>
        <taxon>Hymenobacteraceae</taxon>
        <taxon>Hymenobacter</taxon>
    </lineage>
</organism>
<gene>
    <name evidence="1" type="ORF">LGH74_17605</name>
</gene>
<dbReference type="Proteomes" id="UP001165296">
    <property type="component" value="Unassembled WGS sequence"/>
</dbReference>
<dbReference type="Pfam" id="PF13585">
    <property type="entry name" value="CHU_C"/>
    <property type="match status" value="1"/>
</dbReference>
<keyword evidence="2" id="KW-1185">Reference proteome</keyword>
<dbReference type="EMBL" id="JAJADR010000005">
    <property type="protein sequence ID" value="MCB2409810.1"/>
    <property type="molecule type" value="Genomic_DNA"/>
</dbReference>
<proteinExistence type="predicted"/>